<dbReference type="OMA" id="PANNCAC"/>
<name>B4GAU8_DROPE</name>
<dbReference type="InterPro" id="IPR024811">
    <property type="entry name" value="ASX/ASX-like"/>
</dbReference>
<sequence>MINWHAVIRSTNITYIDGSNNNSTAATAALMEAAAGNNYIVTTAAAPAGATPTVIQQQQPPLQQPQQQAVHPLLQLRQSGENTPPGSEAATAPANNCACSLNAMVICQQCGAFCHDDCIGAAKLCVSCGIR</sequence>
<dbReference type="OrthoDB" id="9348951at2759"/>
<feature type="domain" description="Protein ASX-like PHD" evidence="1">
    <location>
        <begin position="63"/>
        <end position="130"/>
    </location>
</feature>
<evidence type="ECO:0000313" key="3">
    <source>
        <dbReference type="Proteomes" id="UP000008744"/>
    </source>
</evidence>
<dbReference type="InterPro" id="IPR026905">
    <property type="entry name" value="ASX-like_PHD"/>
</dbReference>
<evidence type="ECO:0000259" key="1">
    <source>
        <dbReference type="Pfam" id="PF13922"/>
    </source>
</evidence>
<dbReference type="PANTHER" id="PTHR13578">
    <property type="entry name" value="ADDITIONAL SEX COMBS LIKE PROTEIN ASXL"/>
    <property type="match status" value="1"/>
</dbReference>
<reference evidence="2 3" key="1">
    <citation type="journal article" date="2007" name="Nature">
        <title>Evolution of genes and genomes on the Drosophila phylogeny.</title>
        <authorList>
            <consortium name="Drosophila 12 Genomes Consortium"/>
            <person name="Clark A.G."/>
            <person name="Eisen M.B."/>
            <person name="Smith D.R."/>
            <person name="Bergman C.M."/>
            <person name="Oliver B."/>
            <person name="Markow T.A."/>
            <person name="Kaufman T.C."/>
            <person name="Kellis M."/>
            <person name="Gelbart W."/>
            <person name="Iyer V.N."/>
            <person name="Pollard D.A."/>
            <person name="Sackton T.B."/>
            <person name="Larracuente A.M."/>
            <person name="Singh N.D."/>
            <person name="Abad J.P."/>
            <person name="Abt D.N."/>
            <person name="Adryan B."/>
            <person name="Aguade M."/>
            <person name="Akashi H."/>
            <person name="Anderson W.W."/>
            <person name="Aquadro C.F."/>
            <person name="Ardell D.H."/>
            <person name="Arguello R."/>
            <person name="Artieri C.G."/>
            <person name="Barbash D.A."/>
            <person name="Barker D."/>
            <person name="Barsanti P."/>
            <person name="Batterham P."/>
            <person name="Batzoglou S."/>
            <person name="Begun D."/>
            <person name="Bhutkar A."/>
            <person name="Blanco E."/>
            <person name="Bosak S.A."/>
            <person name="Bradley R.K."/>
            <person name="Brand A.D."/>
            <person name="Brent M.R."/>
            <person name="Brooks A.N."/>
            <person name="Brown R.H."/>
            <person name="Butlin R.K."/>
            <person name="Caggese C."/>
            <person name="Calvi B.R."/>
            <person name="Bernardo de Carvalho A."/>
            <person name="Caspi A."/>
            <person name="Castrezana S."/>
            <person name="Celniker S.E."/>
            <person name="Chang J.L."/>
            <person name="Chapple C."/>
            <person name="Chatterji S."/>
            <person name="Chinwalla A."/>
            <person name="Civetta A."/>
            <person name="Clifton S.W."/>
            <person name="Comeron J.M."/>
            <person name="Costello J.C."/>
            <person name="Coyne J.A."/>
            <person name="Daub J."/>
            <person name="David R.G."/>
            <person name="Delcher A.L."/>
            <person name="Delehaunty K."/>
            <person name="Do C.B."/>
            <person name="Ebling H."/>
            <person name="Edwards K."/>
            <person name="Eickbush T."/>
            <person name="Evans J.D."/>
            <person name="Filipski A."/>
            <person name="Findeiss S."/>
            <person name="Freyhult E."/>
            <person name="Fulton L."/>
            <person name="Fulton R."/>
            <person name="Garcia A.C."/>
            <person name="Gardiner A."/>
            <person name="Garfield D.A."/>
            <person name="Garvin B.E."/>
            <person name="Gibson G."/>
            <person name="Gilbert D."/>
            <person name="Gnerre S."/>
            <person name="Godfrey J."/>
            <person name="Good R."/>
            <person name="Gotea V."/>
            <person name="Gravely B."/>
            <person name="Greenberg A.J."/>
            <person name="Griffiths-Jones S."/>
            <person name="Gross S."/>
            <person name="Guigo R."/>
            <person name="Gustafson E.A."/>
            <person name="Haerty W."/>
            <person name="Hahn M.W."/>
            <person name="Halligan D.L."/>
            <person name="Halpern A.L."/>
            <person name="Halter G.M."/>
            <person name="Han M.V."/>
            <person name="Heger A."/>
            <person name="Hillier L."/>
            <person name="Hinrichs A.S."/>
            <person name="Holmes I."/>
            <person name="Hoskins R.A."/>
            <person name="Hubisz M.J."/>
            <person name="Hultmark D."/>
            <person name="Huntley M.A."/>
            <person name="Jaffe D.B."/>
            <person name="Jagadeeshan S."/>
            <person name="Jeck W.R."/>
            <person name="Johnson J."/>
            <person name="Jones C.D."/>
            <person name="Jordan W.C."/>
            <person name="Karpen G.H."/>
            <person name="Kataoka E."/>
            <person name="Keightley P.D."/>
            <person name="Kheradpour P."/>
            <person name="Kirkness E.F."/>
            <person name="Koerich L.B."/>
            <person name="Kristiansen K."/>
            <person name="Kudrna D."/>
            <person name="Kulathinal R.J."/>
            <person name="Kumar S."/>
            <person name="Kwok R."/>
            <person name="Lander E."/>
            <person name="Langley C.H."/>
            <person name="Lapoint R."/>
            <person name="Lazzaro B.P."/>
            <person name="Lee S.J."/>
            <person name="Levesque L."/>
            <person name="Li R."/>
            <person name="Lin C.F."/>
            <person name="Lin M.F."/>
            <person name="Lindblad-Toh K."/>
            <person name="Llopart A."/>
            <person name="Long M."/>
            <person name="Low L."/>
            <person name="Lozovsky E."/>
            <person name="Lu J."/>
            <person name="Luo M."/>
            <person name="Machado C.A."/>
            <person name="Makalowski W."/>
            <person name="Marzo M."/>
            <person name="Matsuda M."/>
            <person name="Matzkin L."/>
            <person name="McAllister B."/>
            <person name="McBride C.S."/>
            <person name="McKernan B."/>
            <person name="McKernan K."/>
            <person name="Mendez-Lago M."/>
            <person name="Minx P."/>
            <person name="Mollenhauer M.U."/>
            <person name="Montooth K."/>
            <person name="Mount S.M."/>
            <person name="Mu X."/>
            <person name="Myers E."/>
            <person name="Negre B."/>
            <person name="Newfeld S."/>
            <person name="Nielsen R."/>
            <person name="Noor M.A."/>
            <person name="O'Grady P."/>
            <person name="Pachter L."/>
            <person name="Papaceit M."/>
            <person name="Parisi M.J."/>
            <person name="Parisi M."/>
            <person name="Parts L."/>
            <person name="Pedersen J.S."/>
            <person name="Pesole G."/>
            <person name="Phillippy A.M."/>
            <person name="Ponting C.P."/>
            <person name="Pop M."/>
            <person name="Porcelli D."/>
            <person name="Powell J.R."/>
            <person name="Prohaska S."/>
            <person name="Pruitt K."/>
            <person name="Puig M."/>
            <person name="Quesneville H."/>
            <person name="Ram K.R."/>
            <person name="Rand D."/>
            <person name="Rasmussen M.D."/>
            <person name="Reed L.K."/>
            <person name="Reenan R."/>
            <person name="Reily A."/>
            <person name="Remington K.A."/>
            <person name="Rieger T.T."/>
            <person name="Ritchie M.G."/>
            <person name="Robin C."/>
            <person name="Rogers Y.H."/>
            <person name="Rohde C."/>
            <person name="Rozas J."/>
            <person name="Rubenfield M.J."/>
            <person name="Ruiz A."/>
            <person name="Russo S."/>
            <person name="Salzberg S.L."/>
            <person name="Sanchez-Gracia A."/>
            <person name="Saranga D.J."/>
            <person name="Sato H."/>
            <person name="Schaeffer S.W."/>
            <person name="Schatz M.C."/>
            <person name="Schlenke T."/>
            <person name="Schwartz R."/>
            <person name="Segarra C."/>
            <person name="Singh R.S."/>
            <person name="Sirot L."/>
            <person name="Sirota M."/>
            <person name="Sisneros N.B."/>
            <person name="Smith C.D."/>
            <person name="Smith T.F."/>
            <person name="Spieth J."/>
            <person name="Stage D.E."/>
            <person name="Stark A."/>
            <person name="Stephan W."/>
            <person name="Strausberg R.L."/>
            <person name="Strempel S."/>
            <person name="Sturgill D."/>
            <person name="Sutton G."/>
            <person name="Sutton G.G."/>
            <person name="Tao W."/>
            <person name="Teichmann S."/>
            <person name="Tobari Y.N."/>
            <person name="Tomimura Y."/>
            <person name="Tsolas J.M."/>
            <person name="Valente V.L."/>
            <person name="Venter E."/>
            <person name="Venter J.C."/>
            <person name="Vicario S."/>
            <person name="Vieira F.G."/>
            <person name="Vilella A.J."/>
            <person name="Villasante A."/>
            <person name="Walenz B."/>
            <person name="Wang J."/>
            <person name="Wasserman M."/>
            <person name="Watts T."/>
            <person name="Wilson D."/>
            <person name="Wilson R.K."/>
            <person name="Wing R.A."/>
            <person name="Wolfner M.F."/>
            <person name="Wong A."/>
            <person name="Wong G.K."/>
            <person name="Wu C.I."/>
            <person name="Wu G."/>
            <person name="Yamamoto D."/>
            <person name="Yang H.P."/>
            <person name="Yang S.P."/>
            <person name="Yorke J.A."/>
            <person name="Yoshida K."/>
            <person name="Zdobnov E."/>
            <person name="Zhang P."/>
            <person name="Zhang Y."/>
            <person name="Zimin A.V."/>
            <person name="Baldwin J."/>
            <person name="Abdouelleil A."/>
            <person name="Abdulkadir J."/>
            <person name="Abebe A."/>
            <person name="Abera B."/>
            <person name="Abreu J."/>
            <person name="Acer S.C."/>
            <person name="Aftuck L."/>
            <person name="Alexander A."/>
            <person name="An P."/>
            <person name="Anderson E."/>
            <person name="Anderson S."/>
            <person name="Arachi H."/>
            <person name="Azer M."/>
            <person name="Bachantsang P."/>
            <person name="Barry A."/>
            <person name="Bayul T."/>
            <person name="Berlin A."/>
            <person name="Bessette D."/>
            <person name="Bloom T."/>
            <person name="Blye J."/>
            <person name="Boguslavskiy L."/>
            <person name="Bonnet C."/>
            <person name="Boukhgalter B."/>
            <person name="Bourzgui I."/>
            <person name="Brown A."/>
            <person name="Cahill P."/>
            <person name="Channer S."/>
            <person name="Cheshatsang Y."/>
            <person name="Chuda L."/>
            <person name="Citroen M."/>
            <person name="Collymore A."/>
            <person name="Cooke P."/>
            <person name="Costello M."/>
            <person name="D'Aco K."/>
            <person name="Daza R."/>
            <person name="De Haan G."/>
            <person name="DeGray S."/>
            <person name="DeMaso C."/>
            <person name="Dhargay N."/>
            <person name="Dooley K."/>
            <person name="Dooley E."/>
            <person name="Doricent M."/>
            <person name="Dorje P."/>
            <person name="Dorjee K."/>
            <person name="Dupes A."/>
            <person name="Elong R."/>
            <person name="Falk J."/>
            <person name="Farina A."/>
            <person name="Faro S."/>
            <person name="Ferguson D."/>
            <person name="Fisher S."/>
            <person name="Foley C.D."/>
            <person name="Franke A."/>
            <person name="Friedrich D."/>
            <person name="Gadbois L."/>
            <person name="Gearin G."/>
            <person name="Gearin C.R."/>
            <person name="Giannoukos G."/>
            <person name="Goode T."/>
            <person name="Graham J."/>
            <person name="Grandbois E."/>
            <person name="Grewal S."/>
            <person name="Gyaltsen K."/>
            <person name="Hafez N."/>
            <person name="Hagos B."/>
            <person name="Hall J."/>
            <person name="Henson C."/>
            <person name="Hollinger A."/>
            <person name="Honan T."/>
            <person name="Huard M.D."/>
            <person name="Hughes L."/>
            <person name="Hurhula B."/>
            <person name="Husby M.E."/>
            <person name="Kamat A."/>
            <person name="Kanga B."/>
            <person name="Kashin S."/>
            <person name="Khazanovich D."/>
            <person name="Kisner P."/>
            <person name="Lance K."/>
            <person name="Lara M."/>
            <person name="Lee W."/>
            <person name="Lennon N."/>
            <person name="Letendre F."/>
            <person name="LeVine R."/>
            <person name="Lipovsky A."/>
            <person name="Liu X."/>
            <person name="Liu J."/>
            <person name="Liu S."/>
            <person name="Lokyitsang T."/>
            <person name="Lokyitsang Y."/>
            <person name="Lubonja R."/>
            <person name="Lui A."/>
            <person name="MacDonald P."/>
            <person name="Magnisalis V."/>
            <person name="Maru K."/>
            <person name="Matthews C."/>
            <person name="McCusker W."/>
            <person name="McDonough S."/>
            <person name="Mehta T."/>
            <person name="Meldrim J."/>
            <person name="Meneus L."/>
            <person name="Mihai O."/>
            <person name="Mihalev A."/>
            <person name="Mihova T."/>
            <person name="Mittelman R."/>
            <person name="Mlenga V."/>
            <person name="Montmayeur A."/>
            <person name="Mulrain L."/>
            <person name="Navidi A."/>
            <person name="Naylor J."/>
            <person name="Negash T."/>
            <person name="Nguyen T."/>
            <person name="Nguyen N."/>
            <person name="Nicol R."/>
            <person name="Norbu C."/>
            <person name="Norbu N."/>
            <person name="Novod N."/>
            <person name="O'Neill B."/>
            <person name="Osman S."/>
            <person name="Markiewicz E."/>
            <person name="Oyono O.L."/>
            <person name="Patti C."/>
            <person name="Phunkhang P."/>
            <person name="Pierre F."/>
            <person name="Priest M."/>
            <person name="Raghuraman S."/>
            <person name="Rege F."/>
            <person name="Reyes R."/>
            <person name="Rise C."/>
            <person name="Rogov P."/>
            <person name="Ross K."/>
            <person name="Ryan E."/>
            <person name="Settipalli S."/>
            <person name="Shea T."/>
            <person name="Sherpa N."/>
            <person name="Shi L."/>
            <person name="Shih D."/>
            <person name="Sparrow T."/>
            <person name="Spaulding J."/>
            <person name="Stalker J."/>
            <person name="Stange-Thomann N."/>
            <person name="Stavropoulos S."/>
            <person name="Stone C."/>
            <person name="Strader C."/>
            <person name="Tesfaye S."/>
            <person name="Thomson T."/>
            <person name="Thoulutsang Y."/>
            <person name="Thoulutsang D."/>
            <person name="Topham K."/>
            <person name="Topping I."/>
            <person name="Tsamla T."/>
            <person name="Vassiliev H."/>
            <person name="Vo A."/>
            <person name="Wangchuk T."/>
            <person name="Wangdi T."/>
            <person name="Weiand M."/>
            <person name="Wilkinson J."/>
            <person name="Wilson A."/>
            <person name="Yadav S."/>
            <person name="Young G."/>
            <person name="Yu Q."/>
            <person name="Zembek L."/>
            <person name="Zhong D."/>
            <person name="Zimmer A."/>
            <person name="Zwirko Z."/>
            <person name="Jaffe D.B."/>
            <person name="Alvarez P."/>
            <person name="Brockman W."/>
            <person name="Butler J."/>
            <person name="Chin C."/>
            <person name="Gnerre S."/>
            <person name="Grabherr M."/>
            <person name="Kleber M."/>
            <person name="Mauceli E."/>
            <person name="MacCallum I."/>
        </authorList>
    </citation>
    <scope>NUCLEOTIDE SEQUENCE [LARGE SCALE GENOMIC DNA]</scope>
    <source>
        <strain evidence="3">MSH-3 / Tucson 14011-0111.49</strain>
    </source>
</reference>
<accession>B4GAU8</accession>
<dbReference type="HOGENOM" id="CLU_160908_0_0_1"/>
<proteinExistence type="predicted"/>
<dbReference type="STRING" id="7234.B4GAU8"/>
<dbReference type="GO" id="GO:0009887">
    <property type="term" value="P:animal organ morphogenesis"/>
    <property type="evidence" value="ECO:0007669"/>
    <property type="project" value="TreeGrafter"/>
</dbReference>
<dbReference type="Pfam" id="PF13922">
    <property type="entry name" value="PHD_3"/>
    <property type="match status" value="1"/>
</dbReference>
<gene>
    <name evidence="2" type="primary">Dper\GL11444</name>
    <name evidence="2" type="ORF">Dper_GL11444</name>
</gene>
<dbReference type="Proteomes" id="UP000008744">
    <property type="component" value="Unassembled WGS sequence"/>
</dbReference>
<dbReference type="AlphaFoldDB" id="B4GAU8"/>
<dbReference type="GO" id="GO:0003677">
    <property type="term" value="F:DNA binding"/>
    <property type="evidence" value="ECO:0007669"/>
    <property type="project" value="InterPro"/>
</dbReference>
<dbReference type="GO" id="GO:0035517">
    <property type="term" value="C:PR-DUB complex"/>
    <property type="evidence" value="ECO:0007669"/>
    <property type="project" value="TreeGrafter"/>
</dbReference>
<dbReference type="EMBL" id="CH479181">
    <property type="protein sequence ID" value="EDW32050.1"/>
    <property type="molecule type" value="Genomic_DNA"/>
</dbReference>
<organism evidence="3">
    <name type="scientific">Drosophila persimilis</name>
    <name type="common">Fruit fly</name>
    <dbReference type="NCBI Taxonomy" id="7234"/>
    <lineage>
        <taxon>Eukaryota</taxon>
        <taxon>Metazoa</taxon>
        <taxon>Ecdysozoa</taxon>
        <taxon>Arthropoda</taxon>
        <taxon>Hexapoda</taxon>
        <taxon>Insecta</taxon>
        <taxon>Pterygota</taxon>
        <taxon>Neoptera</taxon>
        <taxon>Endopterygota</taxon>
        <taxon>Diptera</taxon>
        <taxon>Brachycera</taxon>
        <taxon>Muscomorpha</taxon>
        <taxon>Ephydroidea</taxon>
        <taxon>Drosophilidae</taxon>
        <taxon>Drosophila</taxon>
        <taxon>Sophophora</taxon>
    </lineage>
</organism>
<protein>
    <submittedName>
        <fullName evidence="2">GL11444</fullName>
    </submittedName>
</protein>
<dbReference type="PANTHER" id="PTHR13578:SF20">
    <property type="entry name" value="POLYCOMB PROTEIN ASX"/>
    <property type="match status" value="1"/>
</dbReference>
<evidence type="ECO:0000313" key="2">
    <source>
        <dbReference type="EMBL" id="EDW32050.1"/>
    </source>
</evidence>
<dbReference type="GO" id="GO:0045944">
    <property type="term" value="P:positive regulation of transcription by RNA polymerase II"/>
    <property type="evidence" value="ECO:0007669"/>
    <property type="project" value="TreeGrafter"/>
</dbReference>
<keyword evidence="3" id="KW-1185">Reference proteome</keyword>
<dbReference type="GO" id="GO:0003682">
    <property type="term" value="F:chromatin binding"/>
    <property type="evidence" value="ECO:0007669"/>
    <property type="project" value="TreeGrafter"/>
</dbReference>